<feature type="non-terminal residue" evidence="1">
    <location>
        <position position="60"/>
    </location>
</feature>
<evidence type="ECO:0000313" key="1">
    <source>
        <dbReference type="EMBL" id="CAG8847934.1"/>
    </source>
</evidence>
<dbReference type="EMBL" id="CAJVQB010089931">
    <property type="protein sequence ID" value="CAG8847934.1"/>
    <property type="molecule type" value="Genomic_DNA"/>
</dbReference>
<keyword evidence="2" id="KW-1185">Reference proteome</keyword>
<proteinExistence type="predicted"/>
<reference evidence="1 2" key="1">
    <citation type="submission" date="2021-06" db="EMBL/GenBank/DDBJ databases">
        <authorList>
            <person name="Kallberg Y."/>
            <person name="Tangrot J."/>
            <person name="Rosling A."/>
        </authorList>
    </citation>
    <scope>NUCLEOTIDE SEQUENCE [LARGE SCALE GENOMIC DNA]</scope>
    <source>
        <strain evidence="1 2">120-4 pot B 10/14</strain>
    </source>
</reference>
<name>A0ABN7X6F8_GIGMA</name>
<gene>
    <name evidence="1" type="ORF">GMARGA_LOCUS38927</name>
</gene>
<organism evidence="1 2">
    <name type="scientific">Gigaspora margarita</name>
    <dbReference type="NCBI Taxonomy" id="4874"/>
    <lineage>
        <taxon>Eukaryota</taxon>
        <taxon>Fungi</taxon>
        <taxon>Fungi incertae sedis</taxon>
        <taxon>Mucoromycota</taxon>
        <taxon>Glomeromycotina</taxon>
        <taxon>Glomeromycetes</taxon>
        <taxon>Diversisporales</taxon>
        <taxon>Gigasporaceae</taxon>
        <taxon>Gigaspora</taxon>
    </lineage>
</organism>
<dbReference type="Proteomes" id="UP000789901">
    <property type="component" value="Unassembled WGS sequence"/>
</dbReference>
<sequence>MRNLFENEYISSNNNILLSTSSNNTLRLSTQSMLDEDFDEDIENLDELDRYIAEKPVNKE</sequence>
<accession>A0ABN7X6F8</accession>
<evidence type="ECO:0000313" key="2">
    <source>
        <dbReference type="Proteomes" id="UP000789901"/>
    </source>
</evidence>
<protein>
    <submittedName>
        <fullName evidence="1">39458_t:CDS:1</fullName>
    </submittedName>
</protein>
<comment type="caution">
    <text evidence="1">The sequence shown here is derived from an EMBL/GenBank/DDBJ whole genome shotgun (WGS) entry which is preliminary data.</text>
</comment>